<comment type="caution">
    <text evidence="8">The sequence shown here is derived from an EMBL/GenBank/DDBJ whole genome shotgun (WGS) entry which is preliminary data.</text>
</comment>
<accession>A0ABT3TSU4</accession>
<evidence type="ECO:0000313" key="9">
    <source>
        <dbReference type="Proteomes" id="UP001163064"/>
    </source>
</evidence>
<dbReference type="InterPro" id="IPR051612">
    <property type="entry name" value="Teichoic_Acid_Biosynth"/>
</dbReference>
<dbReference type="PANTHER" id="PTHR37316:SF3">
    <property type="entry name" value="TEICHOIC ACID GLYCEROL-PHOSPHATE TRANSFERASE"/>
    <property type="match status" value="1"/>
</dbReference>
<dbReference type="Gene3D" id="3.40.50.12580">
    <property type="match status" value="1"/>
</dbReference>
<name>A0ABT3TSU4_9ACTN</name>
<dbReference type="RefSeq" id="WP_266598461.1">
    <property type="nucleotide sequence ID" value="NZ_JAPHNL010000086.1"/>
</dbReference>
<evidence type="ECO:0000313" key="8">
    <source>
        <dbReference type="EMBL" id="MCX3060110.1"/>
    </source>
</evidence>
<feature type="region of interest" description="Disordered" evidence="7">
    <location>
        <begin position="384"/>
        <end position="414"/>
    </location>
</feature>
<protein>
    <submittedName>
        <fullName evidence="8">CDP-glycerol glycerophosphotransferase family protein</fullName>
    </submittedName>
</protein>
<comment type="subcellular location">
    <subcellularLocation>
        <location evidence="1">Cell membrane</location>
        <topology evidence="1">Peripheral membrane protein</topology>
    </subcellularLocation>
</comment>
<evidence type="ECO:0000256" key="1">
    <source>
        <dbReference type="ARBA" id="ARBA00004202"/>
    </source>
</evidence>
<dbReference type="SUPFAM" id="SSF53756">
    <property type="entry name" value="UDP-Glycosyltransferase/glycogen phosphorylase"/>
    <property type="match status" value="1"/>
</dbReference>
<dbReference type="PANTHER" id="PTHR37316">
    <property type="entry name" value="TEICHOIC ACID GLYCEROL-PHOSPHATE PRIMASE"/>
    <property type="match status" value="1"/>
</dbReference>
<evidence type="ECO:0000256" key="4">
    <source>
        <dbReference type="ARBA" id="ARBA00022679"/>
    </source>
</evidence>
<evidence type="ECO:0000256" key="2">
    <source>
        <dbReference type="ARBA" id="ARBA00010488"/>
    </source>
</evidence>
<dbReference type="InterPro" id="IPR043148">
    <property type="entry name" value="TagF_C"/>
</dbReference>
<evidence type="ECO:0000256" key="3">
    <source>
        <dbReference type="ARBA" id="ARBA00022475"/>
    </source>
</evidence>
<dbReference type="Pfam" id="PF04464">
    <property type="entry name" value="Glyphos_transf"/>
    <property type="match status" value="1"/>
</dbReference>
<evidence type="ECO:0000256" key="7">
    <source>
        <dbReference type="SAM" id="MobiDB-lite"/>
    </source>
</evidence>
<dbReference type="InterPro" id="IPR007554">
    <property type="entry name" value="Glycerophosphate_synth"/>
</dbReference>
<dbReference type="Gene3D" id="3.40.50.11820">
    <property type="match status" value="1"/>
</dbReference>
<comment type="similarity">
    <text evidence="2">Belongs to the CDP-glycerol glycerophosphotransferase family.</text>
</comment>
<keyword evidence="6" id="KW-0472">Membrane</keyword>
<reference evidence="8" key="1">
    <citation type="submission" date="2022-10" db="EMBL/GenBank/DDBJ databases">
        <title>Streptomyces beihaiensis sp. nov., a chitin degrading actinobacterium, isolated from shrimp pond soil.</title>
        <authorList>
            <person name="Xie J."/>
            <person name="Shen N."/>
        </authorList>
    </citation>
    <scope>NUCLEOTIDE SEQUENCE</scope>
    <source>
        <strain evidence="8">GXMU-J5</strain>
    </source>
</reference>
<keyword evidence="4" id="KW-0808">Transferase</keyword>
<keyword evidence="9" id="KW-1185">Reference proteome</keyword>
<keyword evidence="5" id="KW-0777">Teichoic acid biosynthesis</keyword>
<feature type="non-terminal residue" evidence="8">
    <location>
        <position position="1"/>
    </location>
</feature>
<proteinExistence type="inferred from homology"/>
<evidence type="ECO:0000256" key="5">
    <source>
        <dbReference type="ARBA" id="ARBA00022944"/>
    </source>
</evidence>
<sequence length="414" mass="45675">PRRAATAARRSVAAAALRLHYRVQLLLPVRQTEAVFTGHRSHGHGCGPGALEVAFRTYAPRVRTAWIADPRHHHTIPAATRRIAPGTAAYWTALARSKYLVSNTGFDRRMVKRPGQVVVQTQLGTPLKKMGLDLLEHPAAARSTDFDALLADVDKWDYVLSANRHSTLVWERVYPSSYATLEYGQPSNDLLLTASSDDRERIRAGLGIPPDTTAILYAPTHRDYRVSQRLALDLERVARLLGPRFMILARSHPAYGAPLTRPGADGRLVDVSDHPDVTALCVASDALVTDYSSLMFDYACLDRPIVIHADDWDAYEAARGTYFDLRTFPPGAVARSEDELIDIFATGHWRGSRSGQLRSAFRARFCPYDDGRAAERVVRHVVLGERPGGEDRNTDGGSPWVPRQQSGAAGAARV</sequence>
<organism evidence="8 9">
    <name type="scientific">Streptomyces beihaiensis</name>
    <dbReference type="NCBI Taxonomy" id="2984495"/>
    <lineage>
        <taxon>Bacteria</taxon>
        <taxon>Bacillati</taxon>
        <taxon>Actinomycetota</taxon>
        <taxon>Actinomycetes</taxon>
        <taxon>Kitasatosporales</taxon>
        <taxon>Streptomycetaceae</taxon>
        <taxon>Streptomyces</taxon>
    </lineage>
</organism>
<evidence type="ECO:0000256" key="6">
    <source>
        <dbReference type="ARBA" id="ARBA00023136"/>
    </source>
</evidence>
<keyword evidence="3" id="KW-1003">Cell membrane</keyword>
<dbReference type="InterPro" id="IPR043149">
    <property type="entry name" value="TagF_N"/>
</dbReference>
<dbReference type="Proteomes" id="UP001163064">
    <property type="component" value="Unassembled WGS sequence"/>
</dbReference>
<dbReference type="EMBL" id="JAPHNL010000086">
    <property type="protein sequence ID" value="MCX3060110.1"/>
    <property type="molecule type" value="Genomic_DNA"/>
</dbReference>
<gene>
    <name evidence="8" type="ORF">OFY01_10130</name>
</gene>